<proteinExistence type="inferred from homology"/>
<name>A0A068V732_COFCA</name>
<keyword evidence="4" id="KW-1185">Reference proteome</keyword>
<evidence type="ECO:0000256" key="2">
    <source>
        <dbReference type="SAM" id="Phobius"/>
    </source>
</evidence>
<dbReference type="Gene3D" id="1.20.1250.20">
    <property type="entry name" value="MFS general substrate transporter like domains"/>
    <property type="match status" value="1"/>
</dbReference>
<comment type="similarity">
    <text evidence="1">Belongs to the major facilitator superfamily. Phosphate:H(+) symporter (TC 2.A.1.9) family.</text>
</comment>
<evidence type="ECO:0000313" key="4">
    <source>
        <dbReference type="Proteomes" id="UP000295252"/>
    </source>
</evidence>
<evidence type="ECO:0000313" key="3">
    <source>
        <dbReference type="EMBL" id="CDP16610.1"/>
    </source>
</evidence>
<keyword evidence="2" id="KW-0812">Transmembrane</keyword>
<dbReference type="Gramene" id="CDP16610">
    <property type="protein sequence ID" value="CDP16610"/>
    <property type="gene ID" value="GSCOC_T00019057001"/>
</dbReference>
<dbReference type="PANTHER" id="PTHR11654">
    <property type="entry name" value="OLIGOPEPTIDE TRANSPORTER-RELATED"/>
    <property type="match status" value="1"/>
</dbReference>
<dbReference type="OrthoDB" id="1727095at2759"/>
<dbReference type="PhylomeDB" id="A0A068V732"/>
<dbReference type="Proteomes" id="UP000295252">
    <property type="component" value="Chromosome I"/>
</dbReference>
<dbReference type="EMBL" id="HG739218">
    <property type="protein sequence ID" value="CDP16610.1"/>
    <property type="molecule type" value="Genomic_DNA"/>
</dbReference>
<feature type="transmembrane region" description="Helical" evidence="2">
    <location>
        <begin position="84"/>
        <end position="102"/>
    </location>
</feature>
<accession>A0A068V732</accession>
<keyword evidence="2" id="KW-0472">Membrane</keyword>
<dbReference type="OMA" id="THAQECI"/>
<gene>
    <name evidence="3" type="ORF">GSCOC_T00019057001</name>
</gene>
<dbReference type="InParanoid" id="A0A068V732"/>
<feature type="transmembrane region" description="Helical" evidence="2">
    <location>
        <begin position="108"/>
        <end position="132"/>
    </location>
</feature>
<dbReference type="InterPro" id="IPR036259">
    <property type="entry name" value="MFS_trans_sf"/>
</dbReference>
<dbReference type="AlphaFoldDB" id="A0A068V732"/>
<reference evidence="4" key="1">
    <citation type="journal article" date="2014" name="Science">
        <title>The coffee genome provides insight into the convergent evolution of caffeine biosynthesis.</title>
        <authorList>
            <person name="Denoeud F."/>
            <person name="Carretero-Paulet L."/>
            <person name="Dereeper A."/>
            <person name="Droc G."/>
            <person name="Guyot R."/>
            <person name="Pietrella M."/>
            <person name="Zheng C."/>
            <person name="Alberti A."/>
            <person name="Anthony F."/>
            <person name="Aprea G."/>
            <person name="Aury J.M."/>
            <person name="Bento P."/>
            <person name="Bernard M."/>
            <person name="Bocs S."/>
            <person name="Campa C."/>
            <person name="Cenci A."/>
            <person name="Combes M.C."/>
            <person name="Crouzillat D."/>
            <person name="Da Silva C."/>
            <person name="Daddiego L."/>
            <person name="De Bellis F."/>
            <person name="Dussert S."/>
            <person name="Garsmeur O."/>
            <person name="Gayraud T."/>
            <person name="Guignon V."/>
            <person name="Jahn K."/>
            <person name="Jamilloux V."/>
            <person name="Joet T."/>
            <person name="Labadie K."/>
            <person name="Lan T."/>
            <person name="Leclercq J."/>
            <person name="Lepelley M."/>
            <person name="Leroy T."/>
            <person name="Li L.T."/>
            <person name="Librado P."/>
            <person name="Lopez L."/>
            <person name="Munoz A."/>
            <person name="Noel B."/>
            <person name="Pallavicini A."/>
            <person name="Perrotta G."/>
            <person name="Poncet V."/>
            <person name="Pot D."/>
            <person name="Priyono X."/>
            <person name="Rigoreau M."/>
            <person name="Rouard M."/>
            <person name="Rozas J."/>
            <person name="Tranchant-Dubreuil C."/>
            <person name="VanBuren R."/>
            <person name="Zhang Q."/>
            <person name="Andrade A.C."/>
            <person name="Argout X."/>
            <person name="Bertrand B."/>
            <person name="de Kochko A."/>
            <person name="Graziosi G."/>
            <person name="Henry R.J."/>
            <person name="Jayarama X."/>
            <person name="Ming R."/>
            <person name="Nagai C."/>
            <person name="Rounsley S."/>
            <person name="Sankoff D."/>
            <person name="Giuliano G."/>
            <person name="Albert V.A."/>
            <person name="Wincker P."/>
            <person name="Lashermes P."/>
        </authorList>
    </citation>
    <scope>NUCLEOTIDE SEQUENCE [LARGE SCALE GENOMIC DNA]</scope>
    <source>
        <strain evidence="4">cv. DH200-94</strain>
    </source>
</reference>
<sequence length="134" mass="14924">MVHVYYKGSPGGWRSASFMLAGGSLERFAYYGVKSNLISYLTGPLGEPVATAAANVNTWIGVVSLVPVLEAYLADSFLSRYRSIIIASILYILVNSQFYFYINCYWHFLGLGFLSLSASRLYLMGLTLIILFHL</sequence>
<keyword evidence="2" id="KW-1133">Transmembrane helix</keyword>
<evidence type="ECO:0000256" key="1">
    <source>
        <dbReference type="ARBA" id="ARBA00044504"/>
    </source>
</evidence>
<organism evidence="3 4">
    <name type="scientific">Coffea canephora</name>
    <name type="common">Robusta coffee</name>
    <dbReference type="NCBI Taxonomy" id="49390"/>
    <lineage>
        <taxon>Eukaryota</taxon>
        <taxon>Viridiplantae</taxon>
        <taxon>Streptophyta</taxon>
        <taxon>Embryophyta</taxon>
        <taxon>Tracheophyta</taxon>
        <taxon>Spermatophyta</taxon>
        <taxon>Magnoliopsida</taxon>
        <taxon>eudicotyledons</taxon>
        <taxon>Gunneridae</taxon>
        <taxon>Pentapetalae</taxon>
        <taxon>asterids</taxon>
        <taxon>lamiids</taxon>
        <taxon>Gentianales</taxon>
        <taxon>Rubiaceae</taxon>
        <taxon>Ixoroideae</taxon>
        <taxon>Gardenieae complex</taxon>
        <taxon>Bertiereae - Coffeeae clade</taxon>
        <taxon>Coffeeae</taxon>
        <taxon>Coffea</taxon>
    </lineage>
</organism>
<protein>
    <submittedName>
        <fullName evidence="3">Uncharacterized protein</fullName>
    </submittedName>
</protein>